<reference evidence="2 3" key="1">
    <citation type="submission" date="2024-02" db="EMBL/GenBank/DDBJ databases">
        <authorList>
            <person name="Chen Y."/>
            <person name="Shah S."/>
            <person name="Dougan E. K."/>
            <person name="Thang M."/>
            <person name="Chan C."/>
        </authorList>
    </citation>
    <scope>NUCLEOTIDE SEQUENCE [LARGE SCALE GENOMIC DNA]</scope>
</reference>
<proteinExistence type="predicted"/>
<dbReference type="EMBL" id="CAXAMN010011248">
    <property type="protein sequence ID" value="CAK9034787.1"/>
    <property type="molecule type" value="Genomic_DNA"/>
</dbReference>
<name>A0ABP0L7P6_9DINO</name>
<evidence type="ECO:0000313" key="3">
    <source>
        <dbReference type="Proteomes" id="UP001642484"/>
    </source>
</evidence>
<feature type="region of interest" description="Disordered" evidence="1">
    <location>
        <begin position="226"/>
        <end position="247"/>
    </location>
</feature>
<dbReference type="Proteomes" id="UP001642484">
    <property type="component" value="Unassembled WGS sequence"/>
</dbReference>
<dbReference type="PANTHER" id="PTHR48462:SF1">
    <property type="entry name" value="PROTEIN, PUTATIVE-RELATED"/>
    <property type="match status" value="1"/>
</dbReference>
<accession>A0ABP0L7P6</accession>
<gene>
    <name evidence="2" type="ORF">CCMP2556_LOCUS19648</name>
</gene>
<organism evidence="2 3">
    <name type="scientific">Durusdinium trenchii</name>
    <dbReference type="NCBI Taxonomy" id="1381693"/>
    <lineage>
        <taxon>Eukaryota</taxon>
        <taxon>Sar</taxon>
        <taxon>Alveolata</taxon>
        <taxon>Dinophyceae</taxon>
        <taxon>Suessiales</taxon>
        <taxon>Symbiodiniaceae</taxon>
        <taxon>Durusdinium</taxon>
    </lineage>
</organism>
<evidence type="ECO:0000256" key="1">
    <source>
        <dbReference type="SAM" id="MobiDB-lite"/>
    </source>
</evidence>
<dbReference type="PANTHER" id="PTHR48462">
    <property type="entry name" value="PROTEIN, PUTATIVE-RELATED"/>
    <property type="match status" value="1"/>
</dbReference>
<evidence type="ECO:0000313" key="2">
    <source>
        <dbReference type="EMBL" id="CAK9034787.1"/>
    </source>
</evidence>
<sequence length="973" mass="104005">MPDAEVDDDMGQVEHCPVSSCHASRADLHAGCQSLGSLRVHVDAHLLGALPGMPPQEWLQRHNVAICPHCGRSVSRRCNNGVHRVCMAQQLRRAGPAAAPLVLGGSPDVPRLLGELPDWDEICLAPVDTRDTLGAGILPKASKAFLQCVAGVLLRHRPDAWSVVRSGTDTLAHQRARLAWTELWMFPKACLAVLPGGAAKQKRNGNILANRLERWLAGERRALWDEATRGGRPGRRPRRGDAEDADAAAQRLQGLPGQAVQRLWSEGLAPDTAHTEGIMRSKFPAAPAQQHASRRLPAADANELGEEQVLAALRSFKKGVAAGPSGLRPDFLRQLACDGPDARAFTIVLTGLVNLLAGGGAPVELQPYLAGAKGTALKKTTKFGEPDARPISSGEALRRLVGKALLRTEMDTLREHLLPCQLAVGVPAGAEVMPLLARQWWRHYEQDTSRILLTYDEGNAHNVVDRHAFLTWMREVCPGLSRWLEYIYPTAHPTKVFYNGRILDSAAGGQQGCPLMMACHGVVQRLLLESIGVLPVLPGSAVSVPLLDPPARLDMAPCYADDGILAGPAGEVLRALRHMQQVMPSLGLTFSSLEVAAPAGANHTVDWAPFVAAGCSVSPSGGADILKCPLCRGGVAHFDDAVLRSFGRISGLVLSDQQRAQTALPLRHGGCGLRSAESVADAAYIGSRAQTHQLCLDNWPLFHWDVAHPGSPLDTASCRLNAHLQRGGIATLVNVGERDRALTQRKLSRLCEAATLALWKQAAPPDDVCRLHSYSAPLAGHLFETDYCERAGMRPTAEAPGVLQDLAIPEGRRRPADLLVCHGAGLADRLPDGSQPHHLPQTALDIAVINATGPSHWPKTFESPGAASSAYAASKRAHQQTAAKCAAAGFYQPLVFEAQGGLCSETGSVLHALARRVGAAEECDSELVFADMVRKIAIVLCRAAAGSLQRRRRTWFRSPGTPASAAAVAAVVS</sequence>
<protein>
    <recommendedName>
        <fullName evidence="4">Reverse transcriptase domain-containing protein</fullName>
    </recommendedName>
</protein>
<evidence type="ECO:0008006" key="4">
    <source>
        <dbReference type="Google" id="ProtNLM"/>
    </source>
</evidence>
<comment type="caution">
    <text evidence="2">The sequence shown here is derived from an EMBL/GenBank/DDBJ whole genome shotgun (WGS) entry which is preliminary data.</text>
</comment>
<keyword evidence="3" id="KW-1185">Reference proteome</keyword>